<name>A0A2U9TGR9_9GAMM</name>
<dbReference type="KEGG" id="lmb:C9I47_3175"/>
<dbReference type="AlphaFoldDB" id="A0A2U9TGR9"/>
<sequence>MPMRSVAMKAVNATGLVALSLSLALAGCASRPSYYDTNAAVDARPECTGMGNEKTGEPVPAWCEREQGATWSTDDDDKMEVDFSGKNDDDR</sequence>
<protein>
    <recommendedName>
        <fullName evidence="5">Lipoprotein</fullName>
    </recommendedName>
</protein>
<proteinExistence type="predicted"/>
<feature type="signal peptide" evidence="2">
    <location>
        <begin position="1"/>
        <end position="26"/>
    </location>
</feature>
<reference evidence="3 4" key="1">
    <citation type="submission" date="2018-05" db="EMBL/GenBank/DDBJ databases">
        <title>The complete genome of Lysobacter maris HZ9B, a marine bacterium antagonistic against terrestrial plant pathogens.</title>
        <authorList>
            <person name="Zhang X.-Q."/>
        </authorList>
    </citation>
    <scope>NUCLEOTIDE SEQUENCE [LARGE SCALE GENOMIC DNA]</scope>
    <source>
        <strain evidence="3 4">HZ9B</strain>
    </source>
</reference>
<evidence type="ECO:0000256" key="2">
    <source>
        <dbReference type="SAM" id="SignalP"/>
    </source>
</evidence>
<evidence type="ECO:0008006" key="5">
    <source>
        <dbReference type="Google" id="ProtNLM"/>
    </source>
</evidence>
<feature type="chain" id="PRO_5016173159" description="Lipoprotein" evidence="2">
    <location>
        <begin position="27"/>
        <end position="91"/>
    </location>
</feature>
<evidence type="ECO:0000256" key="1">
    <source>
        <dbReference type="SAM" id="MobiDB-lite"/>
    </source>
</evidence>
<evidence type="ECO:0000313" key="4">
    <source>
        <dbReference type="Proteomes" id="UP000249447"/>
    </source>
</evidence>
<feature type="region of interest" description="Disordered" evidence="1">
    <location>
        <begin position="67"/>
        <end position="91"/>
    </location>
</feature>
<dbReference type="PROSITE" id="PS51257">
    <property type="entry name" value="PROKAR_LIPOPROTEIN"/>
    <property type="match status" value="1"/>
</dbReference>
<gene>
    <name evidence="3" type="ORF">C9I47_3175</name>
</gene>
<dbReference type="EMBL" id="CP029843">
    <property type="protein sequence ID" value="AWV08839.1"/>
    <property type="molecule type" value="Genomic_DNA"/>
</dbReference>
<dbReference type="Proteomes" id="UP000249447">
    <property type="component" value="Chromosome"/>
</dbReference>
<accession>A0A2U9TGR9</accession>
<keyword evidence="2" id="KW-0732">Signal</keyword>
<feature type="compositionally biased region" description="Basic and acidic residues" evidence="1">
    <location>
        <begin position="80"/>
        <end position="91"/>
    </location>
</feature>
<keyword evidence="4" id="KW-1185">Reference proteome</keyword>
<organism evidence="3 4">
    <name type="scientific">Marilutibacter maris</name>
    <dbReference type="NCBI Taxonomy" id="1605891"/>
    <lineage>
        <taxon>Bacteria</taxon>
        <taxon>Pseudomonadati</taxon>
        <taxon>Pseudomonadota</taxon>
        <taxon>Gammaproteobacteria</taxon>
        <taxon>Lysobacterales</taxon>
        <taxon>Lysobacteraceae</taxon>
        <taxon>Marilutibacter</taxon>
    </lineage>
</organism>
<evidence type="ECO:0000313" key="3">
    <source>
        <dbReference type="EMBL" id="AWV08839.1"/>
    </source>
</evidence>